<keyword evidence="4 8" id="KW-0479">Metal-binding</keyword>
<gene>
    <name evidence="11" type="ORF">DFP72DRAFT_935852</name>
</gene>
<evidence type="ECO:0000256" key="5">
    <source>
        <dbReference type="ARBA" id="ARBA00023002"/>
    </source>
</evidence>
<dbReference type="PRINTS" id="PR00385">
    <property type="entry name" value="P450"/>
</dbReference>
<evidence type="ECO:0000256" key="10">
    <source>
        <dbReference type="SAM" id="Phobius"/>
    </source>
</evidence>
<evidence type="ECO:0000313" key="11">
    <source>
        <dbReference type="EMBL" id="KAF6743012.1"/>
    </source>
</evidence>
<feature type="binding site" description="axial binding residue" evidence="8">
    <location>
        <position position="520"/>
    </location>
    <ligand>
        <name>heme</name>
        <dbReference type="ChEBI" id="CHEBI:30413"/>
    </ligand>
    <ligandPart>
        <name>Fe</name>
        <dbReference type="ChEBI" id="CHEBI:18248"/>
    </ligandPart>
</feature>
<dbReference type="InterPro" id="IPR002401">
    <property type="entry name" value="Cyt_P450_E_grp-I"/>
</dbReference>
<accession>A0A8H6LW77</accession>
<evidence type="ECO:0000256" key="4">
    <source>
        <dbReference type="ARBA" id="ARBA00022723"/>
    </source>
</evidence>
<evidence type="ECO:0000256" key="7">
    <source>
        <dbReference type="ARBA" id="ARBA00023033"/>
    </source>
</evidence>
<keyword evidence="5 9" id="KW-0560">Oxidoreductase</keyword>
<dbReference type="EMBL" id="JACGCI010000161">
    <property type="protein sequence ID" value="KAF6743012.1"/>
    <property type="molecule type" value="Genomic_DNA"/>
</dbReference>
<evidence type="ECO:0000256" key="9">
    <source>
        <dbReference type="RuleBase" id="RU000461"/>
    </source>
</evidence>
<reference evidence="11 12" key="1">
    <citation type="submission" date="2020-07" db="EMBL/GenBank/DDBJ databases">
        <title>Comparative genomics of pyrophilous fungi reveals a link between fire events and developmental genes.</title>
        <authorList>
            <consortium name="DOE Joint Genome Institute"/>
            <person name="Steindorff A.S."/>
            <person name="Carver A."/>
            <person name="Calhoun S."/>
            <person name="Stillman K."/>
            <person name="Liu H."/>
            <person name="Lipzen A."/>
            <person name="Pangilinan J."/>
            <person name="Labutti K."/>
            <person name="Bruns T.D."/>
            <person name="Grigoriev I.V."/>
        </authorList>
    </citation>
    <scope>NUCLEOTIDE SEQUENCE [LARGE SCALE GENOMIC DNA]</scope>
    <source>
        <strain evidence="11 12">CBS 144469</strain>
    </source>
</reference>
<feature type="transmembrane region" description="Helical" evidence="10">
    <location>
        <begin position="42"/>
        <end position="62"/>
    </location>
</feature>
<dbReference type="CDD" id="cd11063">
    <property type="entry name" value="CYP52"/>
    <property type="match status" value="1"/>
</dbReference>
<keyword evidence="10" id="KW-1133">Transmembrane helix</keyword>
<dbReference type="PRINTS" id="PR00463">
    <property type="entry name" value="EP450I"/>
</dbReference>
<dbReference type="InterPro" id="IPR001128">
    <property type="entry name" value="Cyt_P450"/>
</dbReference>
<dbReference type="GO" id="GO:0004497">
    <property type="term" value="F:monooxygenase activity"/>
    <property type="evidence" value="ECO:0007669"/>
    <property type="project" value="UniProtKB-KW"/>
</dbReference>
<evidence type="ECO:0000256" key="2">
    <source>
        <dbReference type="ARBA" id="ARBA00010617"/>
    </source>
</evidence>
<keyword evidence="10" id="KW-0812">Transmembrane</keyword>
<name>A0A8H6LW77_9AGAR</name>
<dbReference type="InterPro" id="IPR017972">
    <property type="entry name" value="Cyt_P450_CS"/>
</dbReference>
<keyword evidence="6 8" id="KW-0408">Iron</keyword>
<evidence type="ECO:0000256" key="3">
    <source>
        <dbReference type="ARBA" id="ARBA00022617"/>
    </source>
</evidence>
<sequence length="600" mass="68137">MVFITPGVGFLGQHLVLPAFIHYAGLSLTLFVIRPTIKLPEWAIVTASILLIPVRGFGGIAYRHWKNKREAEKRGARLPPAIQTGTFGNSALLDRMGKAWKEGYPGDEVWDFTREYGRVFNFGIMFADTVFTLEPDNVKRLLATDFDNFVKGERFQYALSAVLGSGVFNSDGEMWKFHRTMARPFFSRDRVSDLERFDKHIQKAISLFQQRMKTGYAIDFQDLAQRITMDTASEFLLGASVDSLNILADDMPQPYNHPHHHSSAEAFKKYPANVFCDAFLEAQLVAAQRDRHEWIWPLWEIFEDKAKPYMKVVDAFMLPIIEEAVAKNSEKLRLNGGDAKNEIGDDETLLDHLSSQTSDRKILKDQALNILIAGRDTVSATVTFLFYLLSKHPDVQQRLRDEVLDMIGPSKRPTFEDVKGMKYLRAVINETLRILPPVPWDVRECVKGTVWPSPDPNEKPIYIPPGTTCVYGLLMMGTDEELWGPDAAEFDPDRFLDDRKKHILANPFIFLPFNAGPRICLGQQLAYNQLSLIIIRILQAFSSVTVDEEAVPPNARVPEHWANGRGRKAMEGFRPKVVLTMSCEGGMWLKADPVEREETL</sequence>
<dbReference type="Gene3D" id="1.10.630.10">
    <property type="entry name" value="Cytochrome P450"/>
    <property type="match status" value="1"/>
</dbReference>
<keyword evidence="10" id="KW-0472">Membrane</keyword>
<protein>
    <submittedName>
        <fullName evidence="11">Cytochrome P450 monooxygenase pc-1</fullName>
    </submittedName>
</protein>
<organism evidence="11 12">
    <name type="scientific">Ephemerocybe angulata</name>
    <dbReference type="NCBI Taxonomy" id="980116"/>
    <lineage>
        <taxon>Eukaryota</taxon>
        <taxon>Fungi</taxon>
        <taxon>Dikarya</taxon>
        <taxon>Basidiomycota</taxon>
        <taxon>Agaricomycotina</taxon>
        <taxon>Agaricomycetes</taxon>
        <taxon>Agaricomycetidae</taxon>
        <taxon>Agaricales</taxon>
        <taxon>Agaricineae</taxon>
        <taxon>Psathyrellaceae</taxon>
        <taxon>Ephemerocybe</taxon>
    </lineage>
</organism>
<keyword evidence="12" id="KW-1185">Reference proteome</keyword>
<keyword evidence="3 8" id="KW-0349">Heme</keyword>
<evidence type="ECO:0000256" key="8">
    <source>
        <dbReference type="PIRSR" id="PIRSR602401-1"/>
    </source>
</evidence>
<dbReference type="InterPro" id="IPR047146">
    <property type="entry name" value="Cyt_P450_E_CYP52_fungi"/>
</dbReference>
<feature type="transmembrane region" description="Helical" evidence="10">
    <location>
        <begin position="15"/>
        <end position="33"/>
    </location>
</feature>
<keyword evidence="7 9" id="KW-0503">Monooxygenase</keyword>
<dbReference type="PANTHER" id="PTHR24287:SF1">
    <property type="entry name" value="P450, PUTATIVE (EUROFUNG)-RELATED"/>
    <property type="match status" value="1"/>
</dbReference>
<evidence type="ECO:0000313" key="12">
    <source>
        <dbReference type="Proteomes" id="UP000521943"/>
    </source>
</evidence>
<comment type="similarity">
    <text evidence="2 9">Belongs to the cytochrome P450 family.</text>
</comment>
<dbReference type="GO" id="GO:0005506">
    <property type="term" value="F:iron ion binding"/>
    <property type="evidence" value="ECO:0007669"/>
    <property type="project" value="InterPro"/>
</dbReference>
<dbReference type="PANTHER" id="PTHR24287">
    <property type="entry name" value="P450, PUTATIVE (EUROFUNG)-RELATED"/>
    <property type="match status" value="1"/>
</dbReference>
<dbReference type="Proteomes" id="UP000521943">
    <property type="component" value="Unassembled WGS sequence"/>
</dbReference>
<comment type="caution">
    <text evidence="11">The sequence shown here is derived from an EMBL/GenBank/DDBJ whole genome shotgun (WGS) entry which is preliminary data.</text>
</comment>
<comment type="cofactor">
    <cofactor evidence="1 8">
        <name>heme</name>
        <dbReference type="ChEBI" id="CHEBI:30413"/>
    </cofactor>
</comment>
<dbReference type="GO" id="GO:0016705">
    <property type="term" value="F:oxidoreductase activity, acting on paired donors, with incorporation or reduction of molecular oxygen"/>
    <property type="evidence" value="ECO:0007669"/>
    <property type="project" value="InterPro"/>
</dbReference>
<dbReference type="AlphaFoldDB" id="A0A8H6LW77"/>
<dbReference type="PROSITE" id="PS00086">
    <property type="entry name" value="CYTOCHROME_P450"/>
    <property type="match status" value="1"/>
</dbReference>
<dbReference type="SUPFAM" id="SSF48264">
    <property type="entry name" value="Cytochrome P450"/>
    <property type="match status" value="1"/>
</dbReference>
<proteinExistence type="inferred from homology"/>
<dbReference type="OrthoDB" id="1470350at2759"/>
<evidence type="ECO:0000256" key="6">
    <source>
        <dbReference type="ARBA" id="ARBA00023004"/>
    </source>
</evidence>
<dbReference type="Pfam" id="PF00067">
    <property type="entry name" value="p450"/>
    <property type="match status" value="1"/>
</dbReference>
<dbReference type="GO" id="GO:0020037">
    <property type="term" value="F:heme binding"/>
    <property type="evidence" value="ECO:0007669"/>
    <property type="project" value="InterPro"/>
</dbReference>
<evidence type="ECO:0000256" key="1">
    <source>
        <dbReference type="ARBA" id="ARBA00001971"/>
    </source>
</evidence>
<dbReference type="InterPro" id="IPR036396">
    <property type="entry name" value="Cyt_P450_sf"/>
</dbReference>